<evidence type="ECO:0000313" key="3">
    <source>
        <dbReference type="Proteomes" id="UP000815677"/>
    </source>
</evidence>
<evidence type="ECO:0000313" key="2">
    <source>
        <dbReference type="EMBL" id="GAT54542.1"/>
    </source>
</evidence>
<evidence type="ECO:0000259" key="1">
    <source>
        <dbReference type="PROSITE" id="PS50181"/>
    </source>
</evidence>
<dbReference type="EMBL" id="DF848688">
    <property type="protein sequence ID" value="GAT54542.1"/>
    <property type="molecule type" value="Genomic_DNA"/>
</dbReference>
<name>A0ABQ0LTZ2_MYCCL</name>
<keyword evidence="3" id="KW-1185">Reference proteome</keyword>
<reference evidence="2" key="1">
    <citation type="submission" date="2014-09" db="EMBL/GenBank/DDBJ databases">
        <title>Genome sequence of the luminous mushroom Mycena chlorophos for searching fungal bioluminescence genes.</title>
        <authorList>
            <person name="Tanaka Y."/>
            <person name="Kasuga D."/>
            <person name="Oba Y."/>
            <person name="Hase S."/>
            <person name="Sato K."/>
            <person name="Oba Y."/>
            <person name="Sakakibara Y."/>
        </authorList>
    </citation>
    <scope>NUCLEOTIDE SEQUENCE</scope>
</reference>
<sequence length="471" mass="51926">MSLKALPAELLLLILSELPRNDLLIALLLNRHLNELARRILYRDLVLPGTAPERCVQCFKTLCAQPEDAKFVRKLQIDEFLVLTQPLGGLGQLFRRVMRLMSGLLVLDIVCGHDLVAFLGDLHFPRLSEAMLTLHPSTIPFLSRHPALENLMLTQRPGAADSIIMPPGQHPPSLPELRMFSGTDSALETVLGPHGAPALRSLTVRWTTSSDGFIDALLRPRRESFRQLTEFVSSVPAYLPELVPCAARHASTAVFLAIQHQCSDLALIPATYWEVPIHLLAHPTSTNSPQNLFSDIDTHIGQFDRLKVLGLGSFSSAYPHTEPATLMPMLRDELFRVIDWGIKCPTLSLCSFATRTQWVRAEASSKDAQADAALLSGPKNEFLASRMWAPRAAGSPVADLYLPCFAFIVITEPEGRLPHQYADFFQTATIGNSETIAHIRGLPGGQGLELFMEIYRREQAAALTAVSVALA</sequence>
<dbReference type="Pfam" id="PF12937">
    <property type="entry name" value="F-box-like"/>
    <property type="match status" value="1"/>
</dbReference>
<protein>
    <recommendedName>
        <fullName evidence="1">F-box domain-containing protein</fullName>
    </recommendedName>
</protein>
<accession>A0ABQ0LTZ2</accession>
<dbReference type="PROSITE" id="PS50181">
    <property type="entry name" value="FBOX"/>
    <property type="match status" value="1"/>
</dbReference>
<organism evidence="2 3">
    <name type="scientific">Mycena chlorophos</name>
    <name type="common">Agaric fungus</name>
    <name type="synonym">Agaricus chlorophos</name>
    <dbReference type="NCBI Taxonomy" id="658473"/>
    <lineage>
        <taxon>Eukaryota</taxon>
        <taxon>Fungi</taxon>
        <taxon>Dikarya</taxon>
        <taxon>Basidiomycota</taxon>
        <taxon>Agaricomycotina</taxon>
        <taxon>Agaricomycetes</taxon>
        <taxon>Agaricomycetidae</taxon>
        <taxon>Agaricales</taxon>
        <taxon>Marasmiineae</taxon>
        <taxon>Mycenaceae</taxon>
        <taxon>Mycena</taxon>
    </lineage>
</organism>
<dbReference type="InterPro" id="IPR001810">
    <property type="entry name" value="F-box_dom"/>
</dbReference>
<dbReference type="InterPro" id="IPR036047">
    <property type="entry name" value="F-box-like_dom_sf"/>
</dbReference>
<proteinExistence type="predicted"/>
<feature type="domain" description="F-box" evidence="1">
    <location>
        <begin position="1"/>
        <end position="45"/>
    </location>
</feature>
<dbReference type="Proteomes" id="UP000815677">
    <property type="component" value="Unassembled WGS sequence"/>
</dbReference>
<gene>
    <name evidence="2" type="ORF">MCHLO_11389</name>
</gene>
<dbReference type="SUPFAM" id="SSF81383">
    <property type="entry name" value="F-box domain"/>
    <property type="match status" value="1"/>
</dbReference>